<dbReference type="PRINTS" id="PR00625">
    <property type="entry name" value="JDOMAIN"/>
</dbReference>
<comment type="caution">
    <text evidence="3">The sequence shown here is derived from an EMBL/GenBank/DDBJ whole genome shotgun (WGS) entry which is preliminary data.</text>
</comment>
<dbReference type="PANTHER" id="PTHR44825:SF1">
    <property type="entry name" value="DNAJ HOMOLOG SUBFAMILY C MEMBER 4"/>
    <property type="match status" value="1"/>
</dbReference>
<organism evidence="3 4">
    <name type="scientific">Cryomyces antarcticus</name>
    <dbReference type="NCBI Taxonomy" id="329879"/>
    <lineage>
        <taxon>Eukaryota</taxon>
        <taxon>Fungi</taxon>
        <taxon>Dikarya</taxon>
        <taxon>Ascomycota</taxon>
        <taxon>Pezizomycotina</taxon>
        <taxon>Dothideomycetes</taxon>
        <taxon>Dothideomycetes incertae sedis</taxon>
        <taxon>Cryomyces</taxon>
    </lineage>
</organism>
<proteinExistence type="predicted"/>
<feature type="region of interest" description="Disordered" evidence="1">
    <location>
        <begin position="82"/>
        <end position="104"/>
    </location>
</feature>
<dbReference type="InterPro" id="IPR052763">
    <property type="entry name" value="DnaJ_C4"/>
</dbReference>
<dbReference type="PROSITE" id="PS50076">
    <property type="entry name" value="DNAJ_2"/>
    <property type="match status" value="1"/>
</dbReference>
<keyword evidence="4" id="KW-1185">Reference proteome</keyword>
<feature type="compositionally biased region" description="Low complexity" evidence="1">
    <location>
        <begin position="90"/>
        <end position="100"/>
    </location>
</feature>
<sequence>MALAADHGWRQKTALIESILHDEDLYRILGAPRTCSAIDIRRHYLDRSKICHPDKPPFHPDSTSAFQRLAFAYEILKTPSSRQTYDRASSRSTSSTTASTNPSIGAEHAYPYRATAQTLLDEFLSGDFGTVRAWLATAHQRYPHWFSGPVVRSIERGLVRLRDLTLSSRTYAQLLWDELRRVGRVARRFRRLGALDVLGRARVTLQLVRVTLAIPMRVDRAQRRRAEHRWRAKSAGLQAAGLSPPPAAAVSTAGFLNERVVRVLEFIVGDAGKDEI</sequence>
<dbReference type="Gene3D" id="1.10.287.110">
    <property type="entry name" value="DnaJ domain"/>
    <property type="match status" value="1"/>
</dbReference>
<evidence type="ECO:0000313" key="4">
    <source>
        <dbReference type="Proteomes" id="UP001357485"/>
    </source>
</evidence>
<accession>A0ABR0M8J5</accession>
<dbReference type="InterPro" id="IPR001623">
    <property type="entry name" value="DnaJ_domain"/>
</dbReference>
<dbReference type="EMBL" id="JAVRRA010000062">
    <property type="protein sequence ID" value="KAK5294432.1"/>
    <property type="molecule type" value="Genomic_DNA"/>
</dbReference>
<dbReference type="SMART" id="SM00271">
    <property type="entry name" value="DnaJ"/>
    <property type="match status" value="1"/>
</dbReference>
<dbReference type="CDD" id="cd06257">
    <property type="entry name" value="DnaJ"/>
    <property type="match status" value="1"/>
</dbReference>
<evidence type="ECO:0000313" key="3">
    <source>
        <dbReference type="EMBL" id="KAK5294432.1"/>
    </source>
</evidence>
<dbReference type="Proteomes" id="UP001357485">
    <property type="component" value="Unassembled WGS sequence"/>
</dbReference>
<dbReference type="PANTHER" id="PTHR44825">
    <property type="match status" value="1"/>
</dbReference>
<evidence type="ECO:0000259" key="2">
    <source>
        <dbReference type="PROSITE" id="PS50076"/>
    </source>
</evidence>
<name>A0ABR0M8J5_9PEZI</name>
<protein>
    <recommendedName>
        <fullName evidence="2">J domain-containing protein</fullName>
    </recommendedName>
</protein>
<dbReference type="SUPFAM" id="SSF46565">
    <property type="entry name" value="Chaperone J-domain"/>
    <property type="match status" value="1"/>
</dbReference>
<reference evidence="3 4" key="1">
    <citation type="submission" date="2023-08" db="EMBL/GenBank/DDBJ databases">
        <title>Black Yeasts Isolated from many extreme environments.</title>
        <authorList>
            <person name="Coleine C."/>
            <person name="Stajich J.E."/>
            <person name="Selbmann L."/>
        </authorList>
    </citation>
    <scope>NUCLEOTIDE SEQUENCE [LARGE SCALE GENOMIC DNA]</scope>
    <source>
        <strain evidence="3 4">CCFEE 536</strain>
    </source>
</reference>
<evidence type="ECO:0000256" key="1">
    <source>
        <dbReference type="SAM" id="MobiDB-lite"/>
    </source>
</evidence>
<dbReference type="Pfam" id="PF00226">
    <property type="entry name" value="DnaJ"/>
    <property type="match status" value="1"/>
</dbReference>
<feature type="domain" description="J" evidence="2">
    <location>
        <begin position="24"/>
        <end position="89"/>
    </location>
</feature>
<gene>
    <name evidence="3" type="ORF">LTR16_001271</name>
</gene>
<dbReference type="InterPro" id="IPR036869">
    <property type="entry name" value="J_dom_sf"/>
</dbReference>